<gene>
    <name evidence="1" type="ORF">S03H2_15410</name>
</gene>
<reference evidence="1" key="1">
    <citation type="journal article" date="2014" name="Front. Microbiol.">
        <title>High frequency of phylogenetically diverse reductive dehalogenase-homologous genes in deep subseafloor sedimentary metagenomes.</title>
        <authorList>
            <person name="Kawai M."/>
            <person name="Futagami T."/>
            <person name="Toyoda A."/>
            <person name="Takaki Y."/>
            <person name="Nishi S."/>
            <person name="Hori S."/>
            <person name="Arai W."/>
            <person name="Tsubouchi T."/>
            <person name="Morono Y."/>
            <person name="Uchiyama I."/>
            <person name="Ito T."/>
            <person name="Fujiyama A."/>
            <person name="Inagaki F."/>
            <person name="Takami H."/>
        </authorList>
    </citation>
    <scope>NUCLEOTIDE SEQUENCE</scope>
    <source>
        <strain evidence="1">Expedition CK06-06</strain>
    </source>
</reference>
<sequence length="63" mass="6864">MTKVSPANKGDNMVIYQGELGRGDEVEAGTEATPNTIHQTYQMAYVEGRWAGFISTGKPATMR</sequence>
<dbReference type="AlphaFoldDB" id="X1EIU3"/>
<name>X1EIU3_9ZZZZ</name>
<protein>
    <submittedName>
        <fullName evidence="1">Uncharacterized protein</fullName>
    </submittedName>
</protein>
<dbReference type="EMBL" id="BARU01007834">
    <property type="protein sequence ID" value="GAH33251.1"/>
    <property type="molecule type" value="Genomic_DNA"/>
</dbReference>
<organism evidence="1">
    <name type="scientific">marine sediment metagenome</name>
    <dbReference type="NCBI Taxonomy" id="412755"/>
    <lineage>
        <taxon>unclassified sequences</taxon>
        <taxon>metagenomes</taxon>
        <taxon>ecological metagenomes</taxon>
    </lineage>
</organism>
<evidence type="ECO:0000313" key="1">
    <source>
        <dbReference type="EMBL" id="GAH33251.1"/>
    </source>
</evidence>
<comment type="caution">
    <text evidence="1">The sequence shown here is derived from an EMBL/GenBank/DDBJ whole genome shotgun (WGS) entry which is preliminary data.</text>
</comment>
<accession>X1EIU3</accession>
<proteinExistence type="predicted"/>